<gene>
    <name evidence="2" type="ORF">HW566_04765</name>
</gene>
<dbReference type="PANTHER" id="PTHR13170:SF16">
    <property type="entry name" value="PROTEIN O-GLCNACASE"/>
    <property type="match status" value="1"/>
</dbReference>
<dbReference type="EMBL" id="CP058316">
    <property type="protein sequence ID" value="QLD11150.1"/>
    <property type="molecule type" value="Genomic_DNA"/>
</dbReference>
<sequence length="201" mass="21977">MLHLRSARPGDENALARICLRTADHGADATGLFADDDIWAAVFVLPYAERHPELAFVVADDADDPVGYIVATSDTDAFEEWFRTDWWPRFAGRWPRPASDDDSRQARTLRYAYSRAAGVEALAASHPAHLHIDLLPAAQGQGWGRRLVERLSAELRSAGVAGLHLVASADNTGAVAFYDRLGLERLVSAPGTQAFGRRLTV</sequence>
<dbReference type="CDD" id="cd04301">
    <property type="entry name" value="NAT_SF"/>
    <property type="match status" value="1"/>
</dbReference>
<dbReference type="GO" id="GO:0016747">
    <property type="term" value="F:acyltransferase activity, transferring groups other than amino-acyl groups"/>
    <property type="evidence" value="ECO:0007669"/>
    <property type="project" value="InterPro"/>
</dbReference>
<organism evidence="2 3">
    <name type="scientific">Microbacterium oleivorans</name>
    <dbReference type="NCBI Taxonomy" id="273677"/>
    <lineage>
        <taxon>Bacteria</taxon>
        <taxon>Bacillati</taxon>
        <taxon>Actinomycetota</taxon>
        <taxon>Actinomycetes</taxon>
        <taxon>Micrococcales</taxon>
        <taxon>Microbacteriaceae</taxon>
        <taxon>Microbacterium</taxon>
    </lineage>
</organism>
<keyword evidence="2" id="KW-0808">Transferase</keyword>
<dbReference type="InterPro" id="IPR016181">
    <property type="entry name" value="Acyl_CoA_acyltransferase"/>
</dbReference>
<feature type="domain" description="N-acetyltransferase" evidence="1">
    <location>
        <begin position="2"/>
        <end position="201"/>
    </location>
</feature>
<evidence type="ECO:0000313" key="3">
    <source>
        <dbReference type="Proteomes" id="UP000509638"/>
    </source>
</evidence>
<proteinExistence type="predicted"/>
<dbReference type="Pfam" id="PF00583">
    <property type="entry name" value="Acetyltransf_1"/>
    <property type="match status" value="1"/>
</dbReference>
<dbReference type="PANTHER" id="PTHR13170">
    <property type="entry name" value="O-GLCNACASE"/>
    <property type="match status" value="1"/>
</dbReference>
<dbReference type="Proteomes" id="UP000509638">
    <property type="component" value="Chromosome"/>
</dbReference>
<evidence type="ECO:0000259" key="1">
    <source>
        <dbReference type="PROSITE" id="PS51186"/>
    </source>
</evidence>
<dbReference type="RefSeq" id="WP_178010860.1">
    <property type="nucleotide sequence ID" value="NZ_CP058316.1"/>
</dbReference>
<protein>
    <submittedName>
        <fullName evidence="2">GNAT family N-acetyltransferase</fullName>
    </submittedName>
</protein>
<dbReference type="InterPro" id="IPR000182">
    <property type="entry name" value="GNAT_dom"/>
</dbReference>
<accession>A0A7D5EWR0</accession>
<evidence type="ECO:0000313" key="2">
    <source>
        <dbReference type="EMBL" id="QLD11150.1"/>
    </source>
</evidence>
<dbReference type="SUPFAM" id="SSF55729">
    <property type="entry name" value="Acyl-CoA N-acyltransferases (Nat)"/>
    <property type="match status" value="1"/>
</dbReference>
<name>A0A7D5EWR0_9MICO</name>
<dbReference type="InterPro" id="IPR051822">
    <property type="entry name" value="Glycosyl_Hydrolase_84"/>
</dbReference>
<dbReference type="PROSITE" id="PS51186">
    <property type="entry name" value="GNAT"/>
    <property type="match status" value="1"/>
</dbReference>
<dbReference type="AlphaFoldDB" id="A0A7D5EWR0"/>
<reference evidence="2 3" key="1">
    <citation type="submission" date="2020-06" db="EMBL/GenBank/DDBJ databases">
        <authorList>
            <person name="Jo H."/>
        </authorList>
    </citation>
    <scope>NUCLEOTIDE SEQUENCE [LARGE SCALE GENOMIC DNA]</scope>
    <source>
        <strain evidence="2 3">I46</strain>
    </source>
</reference>
<dbReference type="Gene3D" id="3.40.630.30">
    <property type="match status" value="1"/>
</dbReference>